<evidence type="ECO:0000313" key="1">
    <source>
        <dbReference type="EMBL" id="KAA8588464.1"/>
    </source>
</evidence>
<sequence>MLVCLCSETLICPCWIHPEPWCPLTPLCHTTQRVPQKIQNVQVLGKMMHDHKYHLTPNIYHVRNFEKCSVSQLAEALIKTHTGQ</sequence>
<dbReference type="EMBL" id="VOFY01000011">
    <property type="protein sequence ID" value="KAA8588464.1"/>
    <property type="molecule type" value="Genomic_DNA"/>
</dbReference>
<reference evidence="1 2" key="1">
    <citation type="submission" date="2019-08" db="EMBL/GenBank/DDBJ databases">
        <title>A chromosome-level genome assembly, high-density linkage maps, and genome scans reveal the genomic architecture of hybrid incompatibilities underlying speciation via character displacement in darters (Percidae: Etheostominae).</title>
        <authorList>
            <person name="Moran R.L."/>
            <person name="Catchen J.M."/>
            <person name="Fuller R.C."/>
        </authorList>
    </citation>
    <scope>NUCLEOTIDE SEQUENCE [LARGE SCALE GENOMIC DNA]</scope>
    <source>
        <strain evidence="1">EspeVRDwgs_2016</strain>
        <tissue evidence="1">Muscle</tissue>
    </source>
</reference>
<comment type="caution">
    <text evidence="1">The sequence shown here is derived from an EMBL/GenBank/DDBJ whole genome shotgun (WGS) entry which is preliminary data.</text>
</comment>
<dbReference type="AlphaFoldDB" id="A0A5J5D500"/>
<organism evidence="1 2">
    <name type="scientific">Etheostoma spectabile</name>
    <name type="common">orangethroat darter</name>
    <dbReference type="NCBI Taxonomy" id="54343"/>
    <lineage>
        <taxon>Eukaryota</taxon>
        <taxon>Metazoa</taxon>
        <taxon>Chordata</taxon>
        <taxon>Craniata</taxon>
        <taxon>Vertebrata</taxon>
        <taxon>Euteleostomi</taxon>
        <taxon>Actinopterygii</taxon>
        <taxon>Neopterygii</taxon>
        <taxon>Teleostei</taxon>
        <taxon>Neoteleostei</taxon>
        <taxon>Acanthomorphata</taxon>
        <taxon>Eupercaria</taxon>
        <taxon>Perciformes</taxon>
        <taxon>Percoidei</taxon>
        <taxon>Percidae</taxon>
        <taxon>Etheostomatinae</taxon>
        <taxon>Etheostoma</taxon>
    </lineage>
</organism>
<gene>
    <name evidence="1" type="ORF">FQN60_001658</name>
</gene>
<dbReference type="Proteomes" id="UP000327493">
    <property type="component" value="Chromosome 11"/>
</dbReference>
<evidence type="ECO:0000313" key="2">
    <source>
        <dbReference type="Proteomes" id="UP000327493"/>
    </source>
</evidence>
<protein>
    <submittedName>
        <fullName evidence="1">Uncharacterized protein</fullName>
    </submittedName>
</protein>
<keyword evidence="2" id="KW-1185">Reference proteome</keyword>
<name>A0A5J5D500_9PERO</name>
<proteinExistence type="predicted"/>
<accession>A0A5J5D500</accession>